<name>A0A3B0WHT4_9ZZZZ</name>
<reference evidence="1" key="1">
    <citation type="submission" date="2018-06" db="EMBL/GenBank/DDBJ databases">
        <authorList>
            <person name="Zhirakovskaya E."/>
        </authorList>
    </citation>
    <scope>NUCLEOTIDE SEQUENCE</scope>
</reference>
<gene>
    <name evidence="1" type="ORF">MNBD_GAMMA05-1848</name>
</gene>
<evidence type="ECO:0000313" key="1">
    <source>
        <dbReference type="EMBL" id="VAW54891.1"/>
    </source>
</evidence>
<organism evidence="1">
    <name type="scientific">hydrothermal vent metagenome</name>
    <dbReference type="NCBI Taxonomy" id="652676"/>
    <lineage>
        <taxon>unclassified sequences</taxon>
        <taxon>metagenomes</taxon>
        <taxon>ecological metagenomes</taxon>
    </lineage>
</organism>
<sequence>MKRLFYFTGYRLSVLYWKGKELVGSSSFEPTREGLDNFRNYLLQTENISGMFFVDVIEEDFRNEKIPHVSNKDRQSVIGRLIDRYYRASQDYCYNEVIGREKSGRKDDIVLLGAMTNPQLIQPWLNILDECEVPLSGIWTLPIVSKKLLKTLMATDGCVLLVSQQVNSNVRQTLFRDGKLVSSRQSIVNQDINDISNIGELAEPEVNRTVEFLRAQNLVSSGEVINLHILGSAEQLDSLQRSFKPNDFQTITIHLITDIQDKLGLKGVGGKFSDVIFAWLCSHQSVVFSHYGPRQIFSRYQNKIVAMALNVASIFVVVTGVLLTELNVSEALEYEKSITFLKQEESNYKNLYSKKFKDFEDVFQNAGIMNAAVQLANQIKINSETSPLDFLIKLSDMLHLEKGDELHIDQIEWKAININEQLSTTASANFTANIPVKHSAIVTGRIDDPEHDYRESIDHIERIINYLKTNAGIEDVVVLKMPVDLRSESKFSTESGVDISQRATKESSGVFTLKVIMKAANNV</sequence>
<dbReference type="AlphaFoldDB" id="A0A3B0WHT4"/>
<accession>A0A3B0WHT4</accession>
<dbReference type="EMBL" id="UOFE01000044">
    <property type="protein sequence ID" value="VAW54891.1"/>
    <property type="molecule type" value="Genomic_DNA"/>
</dbReference>
<protein>
    <submittedName>
        <fullName evidence="1">Uncharacterized protein</fullName>
    </submittedName>
</protein>
<proteinExistence type="predicted"/>